<dbReference type="STRING" id="62708.A0A420I4Y7"/>
<dbReference type="GO" id="GO:0033167">
    <property type="term" value="C:ARC complex"/>
    <property type="evidence" value="ECO:0007669"/>
    <property type="project" value="InterPro"/>
</dbReference>
<dbReference type="Pfam" id="PF09692">
    <property type="entry name" value="Arb1"/>
    <property type="match status" value="1"/>
</dbReference>
<dbReference type="AlphaFoldDB" id="A0A420I4Y7"/>
<organism evidence="2 3">
    <name type="scientific">Golovinomyces cichoracearum</name>
    <dbReference type="NCBI Taxonomy" id="62708"/>
    <lineage>
        <taxon>Eukaryota</taxon>
        <taxon>Fungi</taxon>
        <taxon>Dikarya</taxon>
        <taxon>Ascomycota</taxon>
        <taxon>Pezizomycotina</taxon>
        <taxon>Leotiomycetes</taxon>
        <taxon>Erysiphales</taxon>
        <taxon>Erysiphaceae</taxon>
        <taxon>Golovinomyces</taxon>
    </lineage>
</organism>
<feature type="compositionally biased region" description="Basic and acidic residues" evidence="1">
    <location>
        <begin position="31"/>
        <end position="47"/>
    </location>
</feature>
<evidence type="ECO:0000256" key="1">
    <source>
        <dbReference type="SAM" id="MobiDB-lite"/>
    </source>
</evidence>
<feature type="compositionally biased region" description="Pro residues" evidence="1">
    <location>
        <begin position="1"/>
        <end position="11"/>
    </location>
</feature>
<evidence type="ECO:0000313" key="3">
    <source>
        <dbReference type="Proteomes" id="UP000283383"/>
    </source>
</evidence>
<dbReference type="EMBL" id="MCBQ01013039">
    <property type="protein sequence ID" value="RKF64714.1"/>
    <property type="molecule type" value="Genomic_DNA"/>
</dbReference>
<protein>
    <submittedName>
        <fullName evidence="2">Putative argonaute sirna chaperone arc complex subunit arb1</fullName>
    </submittedName>
</protein>
<dbReference type="GO" id="GO:0031047">
    <property type="term" value="P:regulatory ncRNA-mediated gene silencing"/>
    <property type="evidence" value="ECO:0007669"/>
    <property type="project" value="InterPro"/>
</dbReference>
<feature type="region of interest" description="Disordered" evidence="1">
    <location>
        <begin position="531"/>
        <end position="559"/>
    </location>
</feature>
<name>A0A420I4Y7_9PEZI</name>
<reference evidence="2 3" key="1">
    <citation type="journal article" date="2018" name="BMC Genomics">
        <title>Comparative genome analyses reveal sequence features reflecting distinct modes of host-adaptation between dicot and monocot powdery mildew.</title>
        <authorList>
            <person name="Wu Y."/>
            <person name="Ma X."/>
            <person name="Pan Z."/>
            <person name="Kale S.D."/>
            <person name="Song Y."/>
            <person name="King H."/>
            <person name="Zhang Q."/>
            <person name="Presley C."/>
            <person name="Deng X."/>
            <person name="Wei C.I."/>
            <person name="Xiao S."/>
        </authorList>
    </citation>
    <scope>NUCLEOTIDE SEQUENCE [LARGE SCALE GENOMIC DNA]</scope>
    <source>
        <strain evidence="2">UMSG3</strain>
    </source>
</reference>
<feature type="region of interest" description="Disordered" evidence="1">
    <location>
        <begin position="1"/>
        <end position="135"/>
    </location>
</feature>
<keyword evidence="3" id="KW-1185">Reference proteome</keyword>
<feature type="compositionally biased region" description="Low complexity" evidence="1">
    <location>
        <begin position="16"/>
        <end position="30"/>
    </location>
</feature>
<dbReference type="Proteomes" id="UP000283383">
    <property type="component" value="Unassembled WGS sequence"/>
</dbReference>
<feature type="compositionally biased region" description="Basic residues" evidence="1">
    <location>
        <begin position="117"/>
        <end position="128"/>
    </location>
</feature>
<gene>
    <name evidence="2" type="ORF">GcM3_130013</name>
</gene>
<dbReference type="InterPro" id="IPR018606">
    <property type="entry name" value="Arb1"/>
</dbReference>
<evidence type="ECO:0000313" key="2">
    <source>
        <dbReference type="EMBL" id="RKF64714.1"/>
    </source>
</evidence>
<sequence length="559" mass="63430">MISPNINPPQPEQLQLSSTLSSVDLNSSDSVVKEESERIPCHAEESNSKTLPDPLIDNEKTEISKSCGILTPSSSPNPPPPTPADFKNDEISTPILTHESDSKPAEVNDVDDEPAEKKKKKKKKRSGKSKSEKAKKLPVTGFEEFFADAPIRPDEHAEELDLYDQSRDFKDRMQSCIQRYRACRKLEQVRSNVFTKYLALGGIETGIKQFTGGLDKDTLENSTAKEIADIQATDFIRTNPRSSRFYDGSENWVIDFEGVAKGFFSYRLPASFPYNSKEQLHYLCEVIKNFLKYVLYHKVCPEYTAEIVAACKIGDIAEKELWAIQKIAPNLPGDFNVAASIIFGGRYSNVWQSEFREDENNDEENNSSGLKFSHARAELIFMAAVTISGGKDHLTRMTNSVLEIIKTEKKYLEVVEIQRPDTLTMEKYKIKDKQGKTGLVKPLGTVKLKHWVNPQLEEEEDFTDDESHEENDEPEFESYWLEDEILQELFIGLKLELIVKELNIGIKFIDSFNSLYCSFHTYLPNEKMAGYKEPVPSNRPPLTEDDIDNSADDGPFDDD</sequence>
<feature type="compositionally biased region" description="Acidic residues" evidence="1">
    <location>
        <begin position="543"/>
        <end position="559"/>
    </location>
</feature>
<proteinExistence type="predicted"/>
<accession>A0A420I4Y7</accession>
<comment type="caution">
    <text evidence="2">The sequence shown here is derived from an EMBL/GenBank/DDBJ whole genome shotgun (WGS) entry which is preliminary data.</text>
</comment>